<sequence length="206" mass="21991">MTDEPDLKSAYALNTPDDAKRLYAAWAETYDSDFGEAQGYLSPREVVRVFAQAGGQGPVLDVGAGTGLVGEGLAAAGVGPIDALDLSDEMLTVARSKGVYRETIAADVTQPLSIGPYRGIISAGTFTMGHVGPEGIPPLLEIAEVGCLFVISVNAKHFESAGFEALFAGLDTEIHEFSFEDVRIYSDKADLSHRYDTARLVQFRKA</sequence>
<dbReference type="SUPFAM" id="SSF53335">
    <property type="entry name" value="S-adenosyl-L-methionine-dependent methyltransferases"/>
    <property type="match status" value="1"/>
</dbReference>
<dbReference type="CDD" id="cd02440">
    <property type="entry name" value="AdoMet_MTases"/>
    <property type="match status" value="1"/>
</dbReference>
<dbReference type="RefSeq" id="WP_093996916.1">
    <property type="nucleotide sequence ID" value="NZ_FXYD01000004.1"/>
</dbReference>
<gene>
    <name evidence="2" type="ORF">OCA8868_02532</name>
</gene>
<keyword evidence="3" id="KW-1185">Reference proteome</keyword>
<name>A0A238KFG2_9RHOB</name>
<proteinExistence type="predicted"/>
<evidence type="ECO:0000313" key="3">
    <source>
        <dbReference type="Proteomes" id="UP000203464"/>
    </source>
</evidence>
<evidence type="ECO:0000259" key="1">
    <source>
        <dbReference type="Pfam" id="PF13649"/>
    </source>
</evidence>
<dbReference type="Gene3D" id="3.40.50.150">
    <property type="entry name" value="Vaccinia Virus protein VP39"/>
    <property type="match status" value="1"/>
</dbReference>
<protein>
    <recommendedName>
        <fullName evidence="1">Methyltransferase domain-containing protein</fullName>
    </recommendedName>
</protein>
<dbReference type="InterPro" id="IPR029063">
    <property type="entry name" value="SAM-dependent_MTases_sf"/>
</dbReference>
<dbReference type="Proteomes" id="UP000203464">
    <property type="component" value="Unassembled WGS sequence"/>
</dbReference>
<dbReference type="InterPro" id="IPR041698">
    <property type="entry name" value="Methyltransf_25"/>
</dbReference>
<evidence type="ECO:0000313" key="2">
    <source>
        <dbReference type="EMBL" id="SMX41531.1"/>
    </source>
</evidence>
<dbReference type="OrthoDB" id="9807911at2"/>
<dbReference type="AlphaFoldDB" id="A0A238KFG2"/>
<reference evidence="3" key="1">
    <citation type="submission" date="2017-05" db="EMBL/GenBank/DDBJ databases">
        <authorList>
            <person name="Rodrigo-Torres L."/>
            <person name="Arahal R. D."/>
            <person name="Lucena T."/>
        </authorList>
    </citation>
    <scope>NUCLEOTIDE SEQUENCE [LARGE SCALE GENOMIC DNA]</scope>
    <source>
        <strain evidence="3">CECT 8868</strain>
    </source>
</reference>
<accession>A0A238KFG2</accession>
<dbReference type="Pfam" id="PF13649">
    <property type="entry name" value="Methyltransf_25"/>
    <property type="match status" value="1"/>
</dbReference>
<dbReference type="EMBL" id="FXYD01000004">
    <property type="protein sequence ID" value="SMX41531.1"/>
    <property type="molecule type" value="Genomic_DNA"/>
</dbReference>
<organism evidence="2 3">
    <name type="scientific">Octadecabacter ascidiaceicola</name>
    <dbReference type="NCBI Taxonomy" id="1655543"/>
    <lineage>
        <taxon>Bacteria</taxon>
        <taxon>Pseudomonadati</taxon>
        <taxon>Pseudomonadota</taxon>
        <taxon>Alphaproteobacteria</taxon>
        <taxon>Rhodobacterales</taxon>
        <taxon>Roseobacteraceae</taxon>
        <taxon>Octadecabacter</taxon>
    </lineage>
</organism>
<feature type="domain" description="Methyltransferase" evidence="1">
    <location>
        <begin position="59"/>
        <end position="125"/>
    </location>
</feature>